<reference evidence="1 2" key="1">
    <citation type="submission" date="2019-09" db="EMBL/GenBank/DDBJ databases">
        <authorList>
            <person name="Chandra G."/>
            <person name="Truman W A."/>
        </authorList>
    </citation>
    <scope>NUCLEOTIDE SEQUENCE [LARGE SCALE GENOMIC DNA]</scope>
    <source>
        <strain evidence="1">PS854</strain>
    </source>
</reference>
<dbReference type="AlphaFoldDB" id="A0A5E7IGL0"/>
<evidence type="ECO:0008006" key="3">
    <source>
        <dbReference type="Google" id="ProtNLM"/>
    </source>
</evidence>
<dbReference type="Proteomes" id="UP000327111">
    <property type="component" value="Unassembled WGS sequence"/>
</dbReference>
<dbReference type="RefSeq" id="WP_150732941.1">
    <property type="nucleotide sequence ID" value="NZ_CABVIF010000002.1"/>
</dbReference>
<protein>
    <recommendedName>
        <fullName evidence="3">Lipoprotein</fullName>
    </recommendedName>
</protein>
<dbReference type="PROSITE" id="PS51257">
    <property type="entry name" value="PROKAR_LIPOPROTEIN"/>
    <property type="match status" value="1"/>
</dbReference>
<gene>
    <name evidence="1" type="ORF">PS854_01501</name>
</gene>
<evidence type="ECO:0000313" key="1">
    <source>
        <dbReference type="EMBL" id="VVO75066.1"/>
    </source>
</evidence>
<name>A0A5E7IGL0_PSEFL</name>
<evidence type="ECO:0000313" key="2">
    <source>
        <dbReference type="Proteomes" id="UP000327111"/>
    </source>
</evidence>
<organism evidence="1 2">
    <name type="scientific">Pseudomonas fluorescens</name>
    <dbReference type="NCBI Taxonomy" id="294"/>
    <lineage>
        <taxon>Bacteria</taxon>
        <taxon>Pseudomonadati</taxon>
        <taxon>Pseudomonadota</taxon>
        <taxon>Gammaproteobacteria</taxon>
        <taxon>Pseudomonadales</taxon>
        <taxon>Pseudomonadaceae</taxon>
        <taxon>Pseudomonas</taxon>
    </lineage>
</organism>
<dbReference type="EMBL" id="CABVIF010000002">
    <property type="protein sequence ID" value="VVO75066.1"/>
    <property type="molecule type" value="Genomic_DNA"/>
</dbReference>
<sequence>MYAKLAATILVCALLSACSDPKDAKLPADISKWSDDAQLAESVKKLPEEEKKLFLGYATRRAIASAFGGSQAVTDTTVGEALKTQKAWLDEKAAEEVKQKALAEQVKQQQLQSLKEMNATLTASLIELELSPKDYAQKRYSDYFSIRVAFKNNTTDALSGIKGTVVLKDIFGDVIKRITLSDDSQIDPGQNYIYNGTMDYNQFQASDKKLASANFAKMQFEWEPDTYVFASGKKQVMPH</sequence>
<proteinExistence type="predicted"/>
<accession>A0A5E7IGL0</accession>